<dbReference type="SMART" id="SM00028">
    <property type="entry name" value="TPR"/>
    <property type="match status" value="5"/>
</dbReference>
<organism evidence="5">
    <name type="scientific">Castellaniella ginsengisoli</name>
    <dbReference type="NCBI Taxonomy" id="546114"/>
    <lineage>
        <taxon>Bacteria</taxon>
        <taxon>Pseudomonadati</taxon>
        <taxon>Pseudomonadota</taxon>
        <taxon>Betaproteobacteria</taxon>
        <taxon>Burkholderiales</taxon>
        <taxon>Alcaligenaceae</taxon>
        <taxon>Castellaniella</taxon>
    </lineage>
</organism>
<evidence type="ECO:0000256" key="2">
    <source>
        <dbReference type="ARBA" id="ARBA00022803"/>
    </source>
</evidence>
<keyword evidence="4" id="KW-0732">Signal</keyword>
<dbReference type="AlphaFoldDB" id="A0AB39CJ28"/>
<evidence type="ECO:0000313" key="6">
    <source>
        <dbReference type="EMBL" id="XDJ47000.1"/>
    </source>
</evidence>
<evidence type="ECO:0000256" key="4">
    <source>
        <dbReference type="SAM" id="SignalP"/>
    </source>
</evidence>
<keyword evidence="1" id="KW-0677">Repeat</keyword>
<dbReference type="PROSITE" id="PS50005">
    <property type="entry name" value="TPR"/>
    <property type="match status" value="1"/>
</dbReference>
<dbReference type="PROSITE" id="PS50293">
    <property type="entry name" value="TPR_REGION"/>
    <property type="match status" value="1"/>
</dbReference>
<gene>
    <name evidence="5" type="ORF">ABRY99_13325</name>
    <name evidence="6" type="ORF">ABRZ04_11865</name>
</gene>
<dbReference type="EMBL" id="CP158254">
    <property type="protein sequence ID" value="XDJ47000.1"/>
    <property type="molecule type" value="Genomic_DNA"/>
</dbReference>
<keyword evidence="2 3" id="KW-0802">TPR repeat</keyword>
<accession>A0AB39CJ28</accession>
<proteinExistence type="predicted"/>
<evidence type="ECO:0000256" key="1">
    <source>
        <dbReference type="ARBA" id="ARBA00022737"/>
    </source>
</evidence>
<dbReference type="Pfam" id="PF13432">
    <property type="entry name" value="TPR_16"/>
    <property type="match status" value="1"/>
</dbReference>
<dbReference type="EMBL" id="CP158252">
    <property type="protein sequence ID" value="XDJ41890.1"/>
    <property type="molecule type" value="Genomic_DNA"/>
</dbReference>
<evidence type="ECO:0000256" key="3">
    <source>
        <dbReference type="PROSITE-ProRule" id="PRU00339"/>
    </source>
</evidence>
<dbReference type="PANTHER" id="PTHR45586:SF1">
    <property type="entry name" value="LIPOPOLYSACCHARIDE ASSEMBLY PROTEIN B"/>
    <property type="match status" value="1"/>
</dbReference>
<name>A0AB39CJ28_9BURK</name>
<feature type="chain" id="PRO_5044174460" evidence="4">
    <location>
        <begin position="24"/>
        <end position="591"/>
    </location>
</feature>
<dbReference type="RefSeq" id="WP_368639616.1">
    <property type="nucleotide sequence ID" value="NZ_CP158252.1"/>
</dbReference>
<protein>
    <submittedName>
        <fullName evidence="5">Tetratricopeptide repeat protein</fullName>
    </submittedName>
</protein>
<dbReference type="InterPro" id="IPR019734">
    <property type="entry name" value="TPR_rpt"/>
</dbReference>
<dbReference type="InterPro" id="IPR051012">
    <property type="entry name" value="CellSynth/LPSAsmb/PSIAsmb"/>
</dbReference>
<reference evidence="5" key="1">
    <citation type="submission" date="2024-05" db="EMBL/GenBank/DDBJ databases">
        <authorList>
            <person name="Luo Y.-C."/>
            <person name="Nicholds J."/>
            <person name="Mortimer T."/>
            <person name="Maboni G."/>
        </authorList>
    </citation>
    <scope>NUCLEOTIDE SEQUENCE</scope>
    <source>
        <strain evidence="6">151836</strain>
        <strain evidence="5">153920</strain>
    </source>
</reference>
<feature type="signal peptide" evidence="4">
    <location>
        <begin position="1"/>
        <end position="23"/>
    </location>
</feature>
<sequence length="591" mass="65356">MRFPASVIPVVLALAAAHETAWAAPPAAVPADPVETIHLRSGEPPAVNLTPELLYRLLVAELSAQRGQFDDAAQELLSLARDTLDPRLARRAFQMSMTGRNLALALRSAREWAVLDPSNPEAVAASLALSASSGQTEGLAQTLSRRIASADDPDQAIVQAAGIVSKMTDKRLALDVLDKALAGVAGTSALARLALADAAWAAGEPVRAVDEARRAQALDPDSQDAAQRVLEYGLRVEPSQAIKDTYAYLDRHPERRGLQLLLVSRLTGRGSFDEALDLLDQMRRRAPEDFDLLYTEAEVNARAGRYDAAKALLGQYITIQQQRRQAIHDEATNAQADVSDARLLLVQIAERQDDLREAIRQLRKIDEPSLLFQARTHEAVLYGKLGDLNQARAVLDAIKPSDRRERAVVRLTLASIYRDAGRTDQAVELLKAADLEMPDTPEIKYDLGMLLHQQGKTAEFETLMRRVIELDPDNANAYNSLGYTFVEQNRNLEEARDLLERALDLDPDSAYILDSVGWYLFRIHDYQGALEYLRRSYDQLPAADVAAHLGETLWALGRHDEARRIWAEGRRTDPDSAALKETLERLGVELP</sequence>
<dbReference type="Gene3D" id="1.25.40.10">
    <property type="entry name" value="Tetratricopeptide repeat domain"/>
    <property type="match status" value="3"/>
</dbReference>
<dbReference type="Pfam" id="PF14559">
    <property type="entry name" value="TPR_19"/>
    <property type="match status" value="3"/>
</dbReference>
<dbReference type="SUPFAM" id="SSF48452">
    <property type="entry name" value="TPR-like"/>
    <property type="match status" value="2"/>
</dbReference>
<dbReference type="PANTHER" id="PTHR45586">
    <property type="entry name" value="TPR REPEAT-CONTAINING PROTEIN PA4667"/>
    <property type="match status" value="1"/>
</dbReference>
<feature type="repeat" description="TPR" evidence="3">
    <location>
        <begin position="441"/>
        <end position="474"/>
    </location>
</feature>
<dbReference type="InterPro" id="IPR011990">
    <property type="entry name" value="TPR-like_helical_dom_sf"/>
</dbReference>
<evidence type="ECO:0000313" key="5">
    <source>
        <dbReference type="EMBL" id="XDJ41890.1"/>
    </source>
</evidence>